<reference evidence="2 3" key="1">
    <citation type="submission" date="2009-04" db="EMBL/GenBank/DDBJ databases">
        <authorList>
            <person name="Sebastian Y."/>
            <person name="Madupu R."/>
            <person name="Durkin A.S."/>
            <person name="Torralba M."/>
            <person name="Methe B."/>
            <person name="Sutton G.G."/>
            <person name="Strausberg R.L."/>
            <person name="Nelson K.E."/>
        </authorList>
    </citation>
    <scope>NUCLEOTIDE SEQUENCE [LARGE SCALE GENOMIC DNA]</scope>
    <source>
        <strain evidence="2 3">60-3</strain>
    </source>
</reference>
<accession>C2ME38</accession>
<organism evidence="2 3">
    <name type="scientific">Porphyromonas uenonis 60-3</name>
    <dbReference type="NCBI Taxonomy" id="596327"/>
    <lineage>
        <taxon>Bacteria</taxon>
        <taxon>Pseudomonadati</taxon>
        <taxon>Bacteroidota</taxon>
        <taxon>Bacteroidia</taxon>
        <taxon>Bacteroidales</taxon>
        <taxon>Porphyromonadaceae</taxon>
        <taxon>Porphyromonas</taxon>
    </lineage>
</organism>
<dbReference type="STRING" id="596327.PORUE0001_0953"/>
<dbReference type="Proteomes" id="UP000003303">
    <property type="component" value="Unassembled WGS sequence"/>
</dbReference>
<gene>
    <name evidence="2" type="ORF">PORUE0001_0953</name>
</gene>
<comment type="caution">
    <text evidence="2">The sequence shown here is derived from an EMBL/GenBank/DDBJ whole genome shotgun (WGS) entry which is preliminary data.</text>
</comment>
<dbReference type="CDD" id="cd00077">
    <property type="entry name" value="HDc"/>
    <property type="match status" value="1"/>
</dbReference>
<dbReference type="OrthoDB" id="1722553at2"/>
<dbReference type="Pfam" id="PF01966">
    <property type="entry name" value="HD"/>
    <property type="match status" value="1"/>
</dbReference>
<name>C2ME38_9PORP</name>
<dbReference type="InterPro" id="IPR006674">
    <property type="entry name" value="HD_domain"/>
</dbReference>
<sequence length="186" mass="21312">MIDPIQIIERYYPTDTLGYRILLTHSQQVAELALEVVHQHPELACDERFVYEGAMLHDIGIYLTDAPTIGCYGTEPYLRHGYLGGQLLRELGLERHAQVAERHTGTGLDSETIHARGLDLPTDRLYMPQSIEERIICYADKFYSKTQLEHQKPLEKVRTSLAKFGADSLARFDQMHEQFQVPNTLV</sequence>
<dbReference type="Gene3D" id="1.10.3210.10">
    <property type="entry name" value="Hypothetical protein af1432"/>
    <property type="match status" value="1"/>
</dbReference>
<dbReference type="EMBL" id="ACLR01000221">
    <property type="protein sequence ID" value="EEK16025.1"/>
    <property type="molecule type" value="Genomic_DNA"/>
</dbReference>
<dbReference type="PANTHER" id="PTHR35795:SF1">
    <property type="entry name" value="BIS(5'-NUCLEOSYL)-TETRAPHOSPHATASE, SYMMETRICAL"/>
    <property type="match status" value="1"/>
</dbReference>
<dbReference type="PANTHER" id="PTHR35795">
    <property type="entry name" value="SLR1885 PROTEIN"/>
    <property type="match status" value="1"/>
</dbReference>
<evidence type="ECO:0000313" key="2">
    <source>
        <dbReference type="EMBL" id="EEK16025.1"/>
    </source>
</evidence>
<evidence type="ECO:0000313" key="3">
    <source>
        <dbReference type="Proteomes" id="UP000003303"/>
    </source>
</evidence>
<keyword evidence="3" id="KW-1185">Reference proteome</keyword>
<dbReference type="AlphaFoldDB" id="C2ME38"/>
<dbReference type="NCBIfam" id="TIGR00277">
    <property type="entry name" value="HDIG"/>
    <property type="match status" value="1"/>
</dbReference>
<dbReference type="InterPro" id="IPR003607">
    <property type="entry name" value="HD/PDEase_dom"/>
</dbReference>
<feature type="domain" description="HD" evidence="1">
    <location>
        <begin position="23"/>
        <end position="142"/>
    </location>
</feature>
<protein>
    <submittedName>
        <fullName evidence="2">HDIG domain protein</fullName>
    </submittedName>
</protein>
<proteinExistence type="predicted"/>
<dbReference type="eggNOG" id="COG2206">
    <property type="taxonomic scope" value="Bacteria"/>
</dbReference>
<dbReference type="InterPro" id="IPR006675">
    <property type="entry name" value="HDIG_dom"/>
</dbReference>
<dbReference type="SUPFAM" id="SSF109604">
    <property type="entry name" value="HD-domain/PDEase-like"/>
    <property type="match status" value="1"/>
</dbReference>
<dbReference type="RefSeq" id="WP_007366091.1">
    <property type="nucleotide sequence ID" value="NZ_ACLR01000221.1"/>
</dbReference>
<evidence type="ECO:0000259" key="1">
    <source>
        <dbReference type="Pfam" id="PF01966"/>
    </source>
</evidence>
<dbReference type="InterPro" id="IPR051094">
    <property type="entry name" value="Diverse_Catalytic_Enzymes"/>
</dbReference>